<evidence type="ECO:0000313" key="7">
    <source>
        <dbReference type="EMBL" id="MBS7811803.1"/>
    </source>
</evidence>
<dbReference type="PANTHER" id="PTHR10625">
    <property type="entry name" value="HISTONE DEACETYLASE HDAC1-RELATED"/>
    <property type="match status" value="1"/>
</dbReference>
<dbReference type="PRINTS" id="PR01270">
    <property type="entry name" value="HDASUPER"/>
</dbReference>
<dbReference type="PANTHER" id="PTHR10625:SF17">
    <property type="entry name" value="HISTONE DEACETYLASE 8"/>
    <property type="match status" value="1"/>
</dbReference>
<dbReference type="InterPro" id="IPR023696">
    <property type="entry name" value="Ureohydrolase_dom_sf"/>
</dbReference>
<keyword evidence="4" id="KW-0378">Hydrolase</keyword>
<feature type="domain" description="Histone deacetylase" evidence="6">
    <location>
        <begin position="39"/>
        <end position="350"/>
    </location>
</feature>
<evidence type="ECO:0000256" key="4">
    <source>
        <dbReference type="ARBA" id="ARBA00022801"/>
    </source>
</evidence>
<dbReference type="Gene3D" id="3.40.800.20">
    <property type="entry name" value="Histone deacetylase domain"/>
    <property type="match status" value="1"/>
</dbReference>
<comment type="caution">
    <text evidence="7">The sequence shown here is derived from an EMBL/GenBank/DDBJ whole genome shotgun (WGS) entry which is preliminary data.</text>
</comment>
<proteinExistence type="inferred from homology"/>
<dbReference type="Proteomes" id="UP000766336">
    <property type="component" value="Unassembled WGS sequence"/>
</dbReference>
<evidence type="ECO:0000313" key="8">
    <source>
        <dbReference type="Proteomes" id="UP000766336"/>
    </source>
</evidence>
<dbReference type="RefSeq" id="WP_213670452.1">
    <property type="nucleotide sequence ID" value="NZ_JAHCDA010000002.1"/>
</dbReference>
<dbReference type="InterPro" id="IPR037138">
    <property type="entry name" value="His_deacetylse_dom_sf"/>
</dbReference>
<dbReference type="InterPro" id="IPR023801">
    <property type="entry name" value="His_deacetylse_dom"/>
</dbReference>
<sequence length="357" mass="37487">MSHSSRQAPALRVFLPPAHARHDPDSVIGSGAAARPYFERPTRIDALLRAVTAAGLQAEAPRDHGLAPIEALHEEGYLRFLASAYDAWRAEPGFASDPVVRPTAFAVRPLHRKPSSVVGLAGWYLAGHGAPLLQHSWSAAVASAHAAVEAADTVLAGARQAYALTRPPGHHAHADLAGGFCFLNNAAIAAQRLRDGGVARVGLLDIDVHHGNGTQAIFYEREDVHVVSVHGDPAGLYPFYAGYADETGAAAGAGRNLNLPLPPGATDKAWLDAVERGLEALRRPGLPDVLVLSLGFDAQAGDPTANLAVTAEGFRGAGRRIADLGLPTVIIQEGGYLIEKLEANLTAFLQGFLSARA</sequence>
<dbReference type="CDD" id="cd10001">
    <property type="entry name" value="HDAC_classII_APAH"/>
    <property type="match status" value="1"/>
</dbReference>
<dbReference type="EMBL" id="JAHCDA010000002">
    <property type="protein sequence ID" value="MBS7811803.1"/>
    <property type="molecule type" value="Genomic_DNA"/>
</dbReference>
<dbReference type="SUPFAM" id="SSF52768">
    <property type="entry name" value="Arginase/deacetylase"/>
    <property type="match status" value="1"/>
</dbReference>
<evidence type="ECO:0000256" key="2">
    <source>
        <dbReference type="ARBA" id="ARBA00005947"/>
    </source>
</evidence>
<keyword evidence="3" id="KW-0479">Metal-binding</keyword>
<keyword evidence="5" id="KW-0862">Zinc</keyword>
<comment type="cofactor">
    <cofactor evidence="1">
        <name>Zn(2+)</name>
        <dbReference type="ChEBI" id="CHEBI:29105"/>
    </cofactor>
</comment>
<evidence type="ECO:0000256" key="1">
    <source>
        <dbReference type="ARBA" id="ARBA00001947"/>
    </source>
</evidence>
<reference evidence="7 8" key="1">
    <citation type="submission" date="2021-05" db="EMBL/GenBank/DDBJ databases">
        <title>Roseococcus sp. XZZS9, whole genome shotgun sequencing project.</title>
        <authorList>
            <person name="Zhao G."/>
            <person name="Shen L."/>
        </authorList>
    </citation>
    <scope>NUCLEOTIDE SEQUENCE [LARGE SCALE GENOMIC DNA]</scope>
    <source>
        <strain evidence="7 8">XZZS9</strain>
    </source>
</reference>
<evidence type="ECO:0000259" key="6">
    <source>
        <dbReference type="Pfam" id="PF00850"/>
    </source>
</evidence>
<organism evidence="7 8">
    <name type="scientific">Roseococcus pinisoli</name>
    <dbReference type="NCBI Taxonomy" id="2835040"/>
    <lineage>
        <taxon>Bacteria</taxon>
        <taxon>Pseudomonadati</taxon>
        <taxon>Pseudomonadota</taxon>
        <taxon>Alphaproteobacteria</taxon>
        <taxon>Acetobacterales</taxon>
        <taxon>Roseomonadaceae</taxon>
        <taxon>Roseococcus</taxon>
    </lineage>
</organism>
<gene>
    <name evidence="7" type="ORF">KHU32_12715</name>
</gene>
<accession>A0ABS5QGX1</accession>
<protein>
    <submittedName>
        <fullName evidence="7">Histone deacetylase family protein</fullName>
    </submittedName>
</protein>
<evidence type="ECO:0000256" key="5">
    <source>
        <dbReference type="ARBA" id="ARBA00022833"/>
    </source>
</evidence>
<comment type="similarity">
    <text evidence="2">Belongs to the histone deacetylase family.</text>
</comment>
<evidence type="ECO:0000256" key="3">
    <source>
        <dbReference type="ARBA" id="ARBA00022723"/>
    </source>
</evidence>
<dbReference type="InterPro" id="IPR000286">
    <property type="entry name" value="HDACs"/>
</dbReference>
<name>A0ABS5QGX1_9PROT</name>
<keyword evidence="8" id="KW-1185">Reference proteome</keyword>
<dbReference type="Pfam" id="PF00850">
    <property type="entry name" value="Hist_deacetyl"/>
    <property type="match status" value="1"/>
</dbReference>